<comment type="caution">
    <text evidence="1">The sequence shown here is derived from an EMBL/GenBank/DDBJ whole genome shotgun (WGS) entry which is preliminary data.</text>
</comment>
<accession>A0A854PQK9</accession>
<organism evidence="1 2">
    <name type="scientific">Lactobacillus crispatus</name>
    <dbReference type="NCBI Taxonomy" id="47770"/>
    <lineage>
        <taxon>Bacteria</taxon>
        <taxon>Bacillati</taxon>
        <taxon>Bacillota</taxon>
        <taxon>Bacilli</taxon>
        <taxon>Lactobacillales</taxon>
        <taxon>Lactobacillaceae</taxon>
        <taxon>Lactobacillus</taxon>
    </lineage>
</organism>
<evidence type="ECO:0000313" key="2">
    <source>
        <dbReference type="Proteomes" id="UP000198437"/>
    </source>
</evidence>
<dbReference type="AlphaFoldDB" id="A0A854PQK9"/>
<gene>
    <name evidence="1" type="ORF">AYP82_09125</name>
</gene>
<proteinExistence type="predicted"/>
<reference evidence="1 2" key="1">
    <citation type="submission" date="2016-05" db="EMBL/GenBank/DDBJ databases">
        <authorList>
            <person name="Johnson T.J."/>
            <person name="Youmans B.P."/>
            <person name="Case K.A."/>
        </authorList>
    </citation>
    <scope>NUCLEOTIDE SEQUENCE [LARGE SCALE GENOMIC DNA]</scope>
    <source>
        <strain evidence="1 2">UMNLC6</strain>
    </source>
</reference>
<sequence>MSKDFDDKALEFFKSYQDRDMMKWQGMMLSAHTAALNKERQRSKIEYKKRRQRKILQPFLRYS</sequence>
<dbReference type="EMBL" id="LYQW01000027">
    <property type="protein sequence ID" value="OXC22542.1"/>
    <property type="molecule type" value="Genomic_DNA"/>
</dbReference>
<dbReference type="Proteomes" id="UP000198437">
    <property type="component" value="Unassembled WGS sequence"/>
</dbReference>
<protein>
    <submittedName>
        <fullName evidence="1">Uncharacterized protein</fullName>
    </submittedName>
</protein>
<evidence type="ECO:0000313" key="1">
    <source>
        <dbReference type="EMBL" id="OXC22542.1"/>
    </source>
</evidence>
<name>A0A854PQK9_9LACO</name>